<gene>
    <name evidence="2" type="ORF">LCGC14_1452930</name>
</gene>
<comment type="caution">
    <text evidence="2">The sequence shown here is derived from an EMBL/GenBank/DDBJ whole genome shotgun (WGS) entry which is preliminary data.</text>
</comment>
<organism evidence="2">
    <name type="scientific">marine sediment metagenome</name>
    <dbReference type="NCBI Taxonomy" id="412755"/>
    <lineage>
        <taxon>unclassified sequences</taxon>
        <taxon>metagenomes</taxon>
        <taxon>ecological metagenomes</taxon>
    </lineage>
</organism>
<evidence type="ECO:0000313" key="2">
    <source>
        <dbReference type="EMBL" id="KKM69229.1"/>
    </source>
</evidence>
<feature type="region of interest" description="Disordered" evidence="1">
    <location>
        <begin position="179"/>
        <end position="220"/>
    </location>
</feature>
<accession>A0A0F9JH99</accession>
<reference evidence="2" key="1">
    <citation type="journal article" date="2015" name="Nature">
        <title>Complex archaea that bridge the gap between prokaryotes and eukaryotes.</title>
        <authorList>
            <person name="Spang A."/>
            <person name="Saw J.H."/>
            <person name="Jorgensen S.L."/>
            <person name="Zaremba-Niedzwiedzka K."/>
            <person name="Martijn J."/>
            <person name="Lind A.E."/>
            <person name="van Eijk R."/>
            <person name="Schleper C."/>
            <person name="Guy L."/>
            <person name="Ettema T.J."/>
        </authorList>
    </citation>
    <scope>NUCLEOTIDE SEQUENCE</scope>
</reference>
<proteinExistence type="predicted"/>
<dbReference type="AlphaFoldDB" id="A0A0F9JH99"/>
<name>A0A0F9JH99_9ZZZZ</name>
<sequence length="346" mass="38897">MIVLTRLVHRQVQFVLNHKVVGNNEVAIFGKVRLQNGFIWITDIHVPPQEVGGASTEMDAAELAIMYTGLIEADEDISDWRCWIHKHPGGGTKPTSGVDNTTLEALAKQFSSSEEVGKHYAVGIIASGTGAYGGYIHQCFPFDLEITDVKVLIESEAELPKEIVTSLEEMLEGVREAPKAVHQAMWNQQARSTKPSSQRKDSKDSTKPDNKGFVMPRERHDQDSMTRVAWSNKWGSELGQTLDDMKEEARDDLFRVWVIRDLNNLLEDADYKLVVGGNQIIRGLHRVRDREARVTIPTRAEDIHKTFHTDNLWPGSCTYCTKELQEQQSKKVTTKTSSKASRKGGK</sequence>
<protein>
    <submittedName>
        <fullName evidence="2">Uncharacterized protein</fullName>
    </submittedName>
</protein>
<feature type="compositionally biased region" description="Basic and acidic residues" evidence="1">
    <location>
        <begin position="198"/>
        <end position="220"/>
    </location>
</feature>
<feature type="compositionally biased region" description="Polar residues" evidence="1">
    <location>
        <begin position="185"/>
        <end position="196"/>
    </location>
</feature>
<dbReference type="EMBL" id="LAZR01010024">
    <property type="protein sequence ID" value="KKM69229.1"/>
    <property type="molecule type" value="Genomic_DNA"/>
</dbReference>
<evidence type="ECO:0000256" key="1">
    <source>
        <dbReference type="SAM" id="MobiDB-lite"/>
    </source>
</evidence>